<name>A0A0E9U726_ANGAN</name>
<dbReference type="AlphaFoldDB" id="A0A0E9U726"/>
<organism evidence="1">
    <name type="scientific">Anguilla anguilla</name>
    <name type="common">European freshwater eel</name>
    <name type="synonym">Muraena anguilla</name>
    <dbReference type="NCBI Taxonomy" id="7936"/>
    <lineage>
        <taxon>Eukaryota</taxon>
        <taxon>Metazoa</taxon>
        <taxon>Chordata</taxon>
        <taxon>Craniata</taxon>
        <taxon>Vertebrata</taxon>
        <taxon>Euteleostomi</taxon>
        <taxon>Actinopterygii</taxon>
        <taxon>Neopterygii</taxon>
        <taxon>Teleostei</taxon>
        <taxon>Anguilliformes</taxon>
        <taxon>Anguillidae</taxon>
        <taxon>Anguilla</taxon>
    </lineage>
</organism>
<proteinExistence type="predicted"/>
<reference evidence="1" key="1">
    <citation type="submission" date="2014-11" db="EMBL/GenBank/DDBJ databases">
        <authorList>
            <person name="Amaro Gonzalez C."/>
        </authorList>
    </citation>
    <scope>NUCLEOTIDE SEQUENCE</scope>
</reference>
<reference evidence="1" key="2">
    <citation type="journal article" date="2015" name="Fish Shellfish Immunol.">
        <title>Early steps in the European eel (Anguilla anguilla)-Vibrio vulnificus interaction in the gills: Role of the RtxA13 toxin.</title>
        <authorList>
            <person name="Callol A."/>
            <person name="Pajuelo D."/>
            <person name="Ebbesson L."/>
            <person name="Teles M."/>
            <person name="MacKenzie S."/>
            <person name="Amaro C."/>
        </authorList>
    </citation>
    <scope>NUCLEOTIDE SEQUENCE</scope>
</reference>
<sequence length="44" mass="5101">MIQSNVLCAQNNPPNRFQETHMGSHRMSYFVSIKLTKIFTLLFG</sequence>
<dbReference type="EMBL" id="GBXM01047849">
    <property type="protein sequence ID" value="JAH60728.1"/>
    <property type="molecule type" value="Transcribed_RNA"/>
</dbReference>
<evidence type="ECO:0000313" key="1">
    <source>
        <dbReference type="EMBL" id="JAH60728.1"/>
    </source>
</evidence>
<accession>A0A0E9U726</accession>
<protein>
    <submittedName>
        <fullName evidence="1">Uncharacterized protein</fullName>
    </submittedName>
</protein>